<comment type="caution">
    <text evidence="7">The sequence shown here is derived from an EMBL/GenBank/DDBJ whole genome shotgun (WGS) entry which is preliminary data.</text>
</comment>
<dbReference type="RefSeq" id="WP_017126600.1">
    <property type="nucleotide sequence ID" value="NZ_JACAQE010000008.1"/>
</dbReference>
<evidence type="ECO:0000259" key="4">
    <source>
        <dbReference type="Pfam" id="PF02770"/>
    </source>
</evidence>
<dbReference type="PANTHER" id="PTHR43831:SF1">
    <property type="entry name" value="ISOBUTYRYL-COA DEHYDROGENASE, MITOCHONDRIAL"/>
    <property type="match status" value="1"/>
</dbReference>
<dbReference type="InterPro" id="IPR046373">
    <property type="entry name" value="Acyl-CoA_Oxase/DH_mid-dom_sf"/>
</dbReference>
<dbReference type="Pfam" id="PF02771">
    <property type="entry name" value="Acyl-CoA_dh_N"/>
    <property type="match status" value="1"/>
</dbReference>
<evidence type="ECO:0000313" key="8">
    <source>
        <dbReference type="Proteomes" id="UP000517547"/>
    </source>
</evidence>
<feature type="domain" description="Acyl-CoA oxidase/dehydrogenase middle" evidence="4">
    <location>
        <begin position="139"/>
        <end position="229"/>
    </location>
</feature>
<dbReference type="InterPro" id="IPR013107">
    <property type="entry name" value="Acyl-CoA_DH_C"/>
</dbReference>
<reference evidence="7 8" key="1">
    <citation type="submission" date="2020-04" db="EMBL/GenBank/DDBJ databases">
        <title>Molecular characterization of pseudomonads from Agaricus bisporus reveal novel blotch 2 pathogens in Western Europe.</title>
        <authorList>
            <person name="Taparia T."/>
            <person name="Krijger M."/>
            <person name="Haynes E."/>
            <person name="Elpinstone J.G."/>
            <person name="Noble R."/>
            <person name="Van Der Wolf J."/>
        </authorList>
    </citation>
    <scope>NUCLEOTIDE SEQUENCE [LARGE SCALE GENOMIC DNA]</scope>
    <source>
        <strain evidence="7 8">IPO3738</strain>
    </source>
</reference>
<dbReference type="Pfam" id="PF08028">
    <property type="entry name" value="Acyl-CoA_dh_2"/>
    <property type="match status" value="1"/>
</dbReference>
<dbReference type="Pfam" id="PF02770">
    <property type="entry name" value="Acyl-CoA_dh_M"/>
    <property type="match status" value="1"/>
</dbReference>
<dbReference type="InterPro" id="IPR006091">
    <property type="entry name" value="Acyl-CoA_Oxase/DH_mid-dom"/>
</dbReference>
<dbReference type="Proteomes" id="UP000517547">
    <property type="component" value="Unassembled WGS sequence"/>
</dbReference>
<dbReference type="InterPro" id="IPR009100">
    <property type="entry name" value="AcylCoA_DH/oxidase_NM_dom_sf"/>
</dbReference>
<dbReference type="Gene3D" id="1.10.540.10">
    <property type="entry name" value="Acyl-CoA dehydrogenase/oxidase, N-terminal domain"/>
    <property type="match status" value="1"/>
</dbReference>
<dbReference type="SUPFAM" id="SSF56645">
    <property type="entry name" value="Acyl-CoA dehydrogenase NM domain-like"/>
    <property type="match status" value="1"/>
</dbReference>
<dbReference type="InterPro" id="IPR013786">
    <property type="entry name" value="AcylCoA_DH/ox_N"/>
</dbReference>
<evidence type="ECO:0000256" key="2">
    <source>
        <dbReference type="ARBA" id="ARBA00023002"/>
    </source>
</evidence>
<proteinExistence type="predicted"/>
<dbReference type="EMBL" id="JACAQE010000008">
    <property type="protein sequence ID" value="NWC16660.1"/>
    <property type="molecule type" value="Genomic_DNA"/>
</dbReference>
<organism evidence="7 8">
    <name type="scientific">Pseudomonas gingeri</name>
    <dbReference type="NCBI Taxonomy" id="117681"/>
    <lineage>
        <taxon>Bacteria</taxon>
        <taxon>Pseudomonadati</taxon>
        <taxon>Pseudomonadota</taxon>
        <taxon>Gammaproteobacteria</taxon>
        <taxon>Pseudomonadales</taxon>
        <taxon>Pseudomonadaceae</taxon>
        <taxon>Pseudomonas</taxon>
    </lineage>
</organism>
<dbReference type="GO" id="GO:0016627">
    <property type="term" value="F:oxidoreductase activity, acting on the CH-CH group of donors"/>
    <property type="evidence" value="ECO:0007669"/>
    <property type="project" value="InterPro"/>
</dbReference>
<dbReference type="InterPro" id="IPR037069">
    <property type="entry name" value="AcylCoA_DH/ox_N_sf"/>
</dbReference>
<feature type="domain" description="Acyl-CoA dehydrogenase/oxidase N-terminal" evidence="5">
    <location>
        <begin position="31"/>
        <end position="101"/>
    </location>
</feature>
<protein>
    <submittedName>
        <fullName evidence="7">Acyl-CoA/acyl-ACP dehydrogenase</fullName>
    </submittedName>
</protein>
<dbReference type="InterPro" id="IPR052547">
    <property type="entry name" value="Mito_Isobutyryl-CoADH"/>
</dbReference>
<name>A0A7Y8CEV7_9PSED</name>
<accession>A0A7Y8CEV7</accession>
<dbReference type="GO" id="GO:0050660">
    <property type="term" value="F:flavin adenine dinucleotide binding"/>
    <property type="evidence" value="ECO:0007669"/>
    <property type="project" value="InterPro"/>
</dbReference>
<sequence length="401" mass="43445">MNLTTVQSPSTTAGQRPDLDSPAFADLLEQLSEEFASTAAYYDRHGEFPHANLHRLHEHGLLALTVPRHLGGSEATLAQARRVIGAVARGEPSTALVLVMQYLQHTRLQGNQAWPRHLRLQVAREAVEQGALINALRVEPDLGTPARGGLPGTVARRVEGGWRLDGRKIYSTGIPGLTWLSVWARSDEAEPRVGTWLVHRDTPGIRVEETWDHLGMRATGSHDVVFEDVFVACEFAVDIQPASVPRPSELDSSGVLWLAVLLSAIYDGVARSARDWLVTWLAERTPANLGAPLSSLPRFHELIGRIDSLLLTNRVLLDAAAEGRIAASEATQVKYLVTGNAISAVELGIEAIGNPGLARGNPLERHYRDVLCSRIHTPQNDAILAAVGRAAFALPARGGQA</sequence>
<keyword evidence="2" id="KW-0560">Oxidoreductase</keyword>
<dbReference type="InterPro" id="IPR036250">
    <property type="entry name" value="AcylCo_DH-like_C"/>
</dbReference>
<feature type="domain" description="Acyl-CoA dehydrogenase C-terminal" evidence="6">
    <location>
        <begin position="263"/>
        <end position="377"/>
    </location>
</feature>
<evidence type="ECO:0000313" key="7">
    <source>
        <dbReference type="EMBL" id="NWC16660.1"/>
    </source>
</evidence>
<dbReference type="AlphaFoldDB" id="A0A7Y8CEV7"/>
<evidence type="ECO:0000259" key="6">
    <source>
        <dbReference type="Pfam" id="PF08028"/>
    </source>
</evidence>
<evidence type="ECO:0000259" key="5">
    <source>
        <dbReference type="Pfam" id="PF02771"/>
    </source>
</evidence>
<dbReference type="CDD" id="cd00567">
    <property type="entry name" value="ACAD"/>
    <property type="match status" value="1"/>
</dbReference>
<dbReference type="PANTHER" id="PTHR43831">
    <property type="entry name" value="ISOBUTYRYL-COA DEHYDROGENASE"/>
    <property type="match status" value="1"/>
</dbReference>
<gene>
    <name evidence="7" type="ORF">HX845_23590</name>
</gene>
<dbReference type="SUPFAM" id="SSF47203">
    <property type="entry name" value="Acyl-CoA dehydrogenase C-terminal domain-like"/>
    <property type="match status" value="1"/>
</dbReference>
<dbReference type="Gene3D" id="2.40.110.10">
    <property type="entry name" value="Butyryl-CoA Dehydrogenase, subunit A, domain 2"/>
    <property type="match status" value="1"/>
</dbReference>
<feature type="region of interest" description="Disordered" evidence="3">
    <location>
        <begin position="1"/>
        <end position="20"/>
    </location>
</feature>
<evidence type="ECO:0000256" key="1">
    <source>
        <dbReference type="ARBA" id="ARBA00022630"/>
    </source>
</evidence>
<evidence type="ECO:0000256" key="3">
    <source>
        <dbReference type="SAM" id="MobiDB-lite"/>
    </source>
</evidence>
<dbReference type="Gene3D" id="1.20.140.10">
    <property type="entry name" value="Butyryl-CoA Dehydrogenase, subunit A, domain 3"/>
    <property type="match status" value="1"/>
</dbReference>
<keyword evidence="1" id="KW-0285">Flavoprotein</keyword>
<feature type="compositionally biased region" description="Polar residues" evidence="3">
    <location>
        <begin position="1"/>
        <end position="14"/>
    </location>
</feature>
<dbReference type="PIRSF" id="PIRSF016578">
    <property type="entry name" value="HsaA"/>
    <property type="match status" value="1"/>
</dbReference>